<keyword evidence="1" id="KW-0223">Dioxygenase</keyword>
<organism evidence="1 2">
    <name type="scientific">Crossiella equi</name>
    <dbReference type="NCBI Taxonomy" id="130796"/>
    <lineage>
        <taxon>Bacteria</taxon>
        <taxon>Bacillati</taxon>
        <taxon>Actinomycetota</taxon>
        <taxon>Actinomycetes</taxon>
        <taxon>Pseudonocardiales</taxon>
        <taxon>Pseudonocardiaceae</taxon>
        <taxon>Crossiella</taxon>
    </lineage>
</organism>
<reference evidence="1 2" key="1">
    <citation type="submission" date="2021-03" db="EMBL/GenBank/DDBJ databases">
        <title>Sequencing the genomes of 1000 actinobacteria strains.</title>
        <authorList>
            <person name="Klenk H.-P."/>
        </authorList>
    </citation>
    <scope>NUCLEOTIDE SEQUENCE [LARGE SCALE GENOMIC DNA]</scope>
    <source>
        <strain evidence="1 2">DSM 44580</strain>
    </source>
</reference>
<protein>
    <submittedName>
        <fullName evidence="1">Aromatic ring-cleaving dioxygenase</fullName>
    </submittedName>
</protein>
<name>A0ABS5A4K5_9PSEU</name>
<proteinExistence type="predicted"/>
<dbReference type="Proteomes" id="UP001519363">
    <property type="component" value="Unassembled WGS sequence"/>
</dbReference>
<dbReference type="RefSeq" id="WP_086788216.1">
    <property type="nucleotide sequence ID" value="NZ_JAGIOO010000001.1"/>
</dbReference>
<evidence type="ECO:0000313" key="1">
    <source>
        <dbReference type="EMBL" id="MBP2471159.1"/>
    </source>
</evidence>
<dbReference type="EMBL" id="JAGIOO010000001">
    <property type="protein sequence ID" value="MBP2471159.1"/>
    <property type="molecule type" value="Genomic_DNA"/>
</dbReference>
<accession>A0ABS5A4K5</accession>
<gene>
    <name evidence="1" type="ORF">JOF53_000031</name>
</gene>
<keyword evidence="2" id="KW-1185">Reference proteome</keyword>
<keyword evidence="1" id="KW-0560">Oxidoreductase</keyword>
<evidence type="ECO:0000313" key="2">
    <source>
        <dbReference type="Proteomes" id="UP001519363"/>
    </source>
</evidence>
<dbReference type="GO" id="GO:0051213">
    <property type="term" value="F:dioxygenase activity"/>
    <property type="evidence" value="ECO:0007669"/>
    <property type="project" value="UniProtKB-KW"/>
</dbReference>
<comment type="caution">
    <text evidence="1">The sequence shown here is derived from an EMBL/GenBank/DDBJ whole genome shotgun (WGS) entry which is preliminary data.</text>
</comment>
<sequence length="91" mass="9679">MLDDLQPTTPVGIPLVKQISFRTEQHAGVPVLVVETTGLPILFRPVGRTDVTRDDVVQAANLLGAARAYFDACLGQLGVARSTPQALPRSA</sequence>